<dbReference type="PANTHER" id="PTHR14150">
    <property type="entry name" value="U3 SMALL NUCLEOLAR RNA-ASSOCIATED PROTEIN 14"/>
    <property type="match status" value="1"/>
</dbReference>
<dbReference type="GO" id="GO:0032040">
    <property type="term" value="C:small-subunit processome"/>
    <property type="evidence" value="ECO:0007669"/>
    <property type="project" value="InterPro"/>
</dbReference>
<dbReference type="InterPro" id="IPR006709">
    <property type="entry name" value="SSU_processome_Utp14"/>
</dbReference>
<evidence type="ECO:0000256" key="2">
    <source>
        <dbReference type="ARBA" id="ARBA00007774"/>
    </source>
</evidence>
<dbReference type="AlphaFoldDB" id="A0A8C6UUC9"/>
<reference evidence="7" key="2">
    <citation type="submission" date="2025-09" db="UniProtKB">
        <authorList>
            <consortium name="Ensembl"/>
        </authorList>
    </citation>
    <scope>IDENTIFICATION</scope>
</reference>
<keyword evidence="3" id="KW-0597">Phosphoprotein</keyword>
<evidence type="ECO:0000313" key="8">
    <source>
        <dbReference type="Proteomes" id="UP000694523"/>
    </source>
</evidence>
<keyword evidence="8" id="KW-1185">Reference proteome</keyword>
<feature type="coiled-coil region" evidence="5">
    <location>
        <begin position="412"/>
        <end position="450"/>
    </location>
</feature>
<dbReference type="Ensembl" id="ENSNMLT00000046209.1">
    <property type="protein sequence ID" value="ENSNMLP00000041573.1"/>
    <property type="gene ID" value="ENSNMLG00000025424.1"/>
</dbReference>
<evidence type="ECO:0000256" key="5">
    <source>
        <dbReference type="SAM" id="Coils"/>
    </source>
</evidence>
<reference evidence="7" key="1">
    <citation type="submission" date="2025-08" db="UniProtKB">
        <authorList>
            <consortium name="Ensembl"/>
        </authorList>
    </citation>
    <scope>IDENTIFICATION</scope>
</reference>
<feature type="compositionally biased region" description="Acidic residues" evidence="6">
    <location>
        <begin position="354"/>
        <end position="371"/>
    </location>
</feature>
<feature type="compositionally biased region" description="Basic residues" evidence="6">
    <location>
        <begin position="1"/>
        <end position="13"/>
    </location>
</feature>
<sequence>MKLKKSKKIKKRPGINDETSAVSDEMQEEDSEDIAAVPDAIRYDEDEGEEDLNPELKEQVGPGHRLLGRGHRSTRLEERSEAALLVSEFGANAEGDGAKIELSDLLPTASKKAQKQIETLKKSNRTLDTPLSRQETERIHRDVAFQKVATEVSQWKSVIQQNQQAEQLVFPLNQEPSGPKPIEHVVAGWKAQTPLEQEIFAVLNANKQPINNPILTPAEEESIKAMSLEEAKIRRAELQKARALQSYYEAKARRDRKIKSKKYRKVHNKAKRKEMLKQFDEMVKTNPEGALEELKKLEMGRMQERMSLKHQNSGKWAKSKAIMAKYDEDARKAMQQQLEINKELTQKVATALNNDEEDEDDEEEADTEEVLPDFVNDVEKAGDASNPWMRGKLTEEEQEKEQESKMAEEVILLEDEEEMEEEVNEEEKLLREFENRRKQQEEDIVDETALSEFTSIIRGLTQKPEVETIVDNSTPLEEGLTRIQTLEDTEKLQETDISETAEPEVVEIVQADETAKETSTKKAKKRKRNIELKEVITKESRVVTVPLKVTTEEVGEEDMEDEMDQRGLIKEAFAGDDVISDFLKEKRKKEDAGKPKAIDLTLPGWGEWGGKGLKPSRKKRQRFRTKPAQAVVRKDAKLPEVIMSEQRDKSITLHQVSSLPFPFENYAQFESTIRCPLGRTWNSEKTVKKVTLPRVVTQLGAIIEPMGREELKKSQQQKAEPHTATNQKKGPNNISNLLVI</sequence>
<feature type="compositionally biased region" description="Acidic residues" evidence="6">
    <location>
        <begin position="44"/>
        <end position="53"/>
    </location>
</feature>
<proteinExistence type="inferred from homology"/>
<evidence type="ECO:0000256" key="6">
    <source>
        <dbReference type="SAM" id="MobiDB-lite"/>
    </source>
</evidence>
<evidence type="ECO:0000256" key="3">
    <source>
        <dbReference type="ARBA" id="ARBA00022553"/>
    </source>
</evidence>
<feature type="region of interest" description="Disordered" evidence="6">
    <location>
        <begin position="1"/>
        <end position="78"/>
    </location>
</feature>
<feature type="compositionally biased region" description="Polar residues" evidence="6">
    <location>
        <begin position="714"/>
        <end position="735"/>
    </location>
</feature>
<comment type="subcellular location">
    <subcellularLocation>
        <location evidence="1">Nucleus</location>
        <location evidence="1">Nucleolus</location>
    </subcellularLocation>
</comment>
<protein>
    <submittedName>
        <fullName evidence="7">UTP14C small subunit processome component</fullName>
    </submittedName>
</protein>
<name>A0A8C6UUC9_9GOBI</name>
<keyword evidence="4" id="KW-0539">Nucleus</keyword>
<evidence type="ECO:0000256" key="4">
    <source>
        <dbReference type="ARBA" id="ARBA00023242"/>
    </source>
</evidence>
<accession>A0A8C6UUC9</accession>
<dbReference type="PANTHER" id="PTHR14150:SF12">
    <property type="entry name" value="U3 SMALL NUCLEOLAR RNA-ASSOCIATED PROTEIN 14 HOMOLOG A"/>
    <property type="match status" value="1"/>
</dbReference>
<feature type="region of interest" description="Disordered" evidence="6">
    <location>
        <begin position="352"/>
        <end position="406"/>
    </location>
</feature>
<evidence type="ECO:0000313" key="7">
    <source>
        <dbReference type="Ensembl" id="ENSNMLP00000041573.1"/>
    </source>
</evidence>
<keyword evidence="5" id="KW-0175">Coiled coil</keyword>
<dbReference type="Pfam" id="PF04615">
    <property type="entry name" value="Utp14"/>
    <property type="match status" value="2"/>
</dbReference>
<evidence type="ECO:0000256" key="1">
    <source>
        <dbReference type="ARBA" id="ARBA00004604"/>
    </source>
</evidence>
<dbReference type="Proteomes" id="UP000694523">
    <property type="component" value="Unplaced"/>
</dbReference>
<organism evidence="7 8">
    <name type="scientific">Neogobius melanostomus</name>
    <name type="common">round goby</name>
    <dbReference type="NCBI Taxonomy" id="47308"/>
    <lineage>
        <taxon>Eukaryota</taxon>
        <taxon>Metazoa</taxon>
        <taxon>Chordata</taxon>
        <taxon>Craniata</taxon>
        <taxon>Vertebrata</taxon>
        <taxon>Euteleostomi</taxon>
        <taxon>Actinopterygii</taxon>
        <taxon>Neopterygii</taxon>
        <taxon>Teleostei</taxon>
        <taxon>Neoteleostei</taxon>
        <taxon>Acanthomorphata</taxon>
        <taxon>Gobiaria</taxon>
        <taxon>Gobiiformes</taxon>
        <taxon>Gobioidei</taxon>
        <taxon>Gobiidae</taxon>
        <taxon>Benthophilinae</taxon>
        <taxon>Neogobiini</taxon>
        <taxon>Neogobius</taxon>
    </lineage>
</organism>
<comment type="similarity">
    <text evidence="2">Belongs to the UTP14 family.</text>
</comment>
<feature type="region of interest" description="Disordered" evidence="6">
    <location>
        <begin position="707"/>
        <end position="735"/>
    </location>
</feature>
<dbReference type="GO" id="GO:0006364">
    <property type="term" value="P:rRNA processing"/>
    <property type="evidence" value="ECO:0007669"/>
    <property type="project" value="InterPro"/>
</dbReference>